<evidence type="ECO:0000313" key="6">
    <source>
        <dbReference type="Proteomes" id="UP000289708"/>
    </source>
</evidence>
<reference evidence="5 6" key="1">
    <citation type="submission" date="2018-12" db="EMBL/GenBank/DDBJ databases">
        <title>bacterium Hansschlegelia zhihuaiae S113.</title>
        <authorList>
            <person name="He J."/>
        </authorList>
    </citation>
    <scope>NUCLEOTIDE SEQUENCE [LARGE SCALE GENOMIC DNA]</scope>
    <source>
        <strain evidence="5 6">S 113</strain>
    </source>
</reference>
<name>A0A4Q0MF62_9HYPH</name>
<gene>
    <name evidence="5" type="ORF">EK403_15085</name>
</gene>
<dbReference type="InterPro" id="IPR007657">
    <property type="entry name" value="Glycosyltransferase_61"/>
</dbReference>
<sequence>MTLVSLLDMPKGEYTRELNRLPYRSEPPAAANLDIFPPSVRKKREEVLNRKSAQLPSGRIARLANAVVFGSGGVLTEDGYLISETIRGTAERGNAPIKRISGPVALLRKPGDSNYGHWLAECVPRVYEFRAAYPDLEFKFAVPKSPDWMRKLRLTSLAWAGVSQNEIIWLRNSSTLFEELFVMSGNSIHSHTHDASGISKIVEVAEKSQRKGRRLLVRRPGARRRRLVNEDEIVRIAHQNGFIDIWPEQRSLQEQVEIFSEAELIAGVTGAAMTNILWASSDCRIACLTSSSHAEFFFWDLANIRNQEFSYCFGESLNAELRAHSDFHVDPSLFERWILG</sequence>
<keyword evidence="6" id="KW-1185">Reference proteome</keyword>
<dbReference type="OrthoDB" id="288504at2"/>
<organism evidence="5 6">
    <name type="scientific">Hansschlegelia zhihuaiae</name>
    <dbReference type="NCBI Taxonomy" id="405005"/>
    <lineage>
        <taxon>Bacteria</taxon>
        <taxon>Pseudomonadati</taxon>
        <taxon>Pseudomonadota</taxon>
        <taxon>Alphaproteobacteria</taxon>
        <taxon>Hyphomicrobiales</taxon>
        <taxon>Methylopilaceae</taxon>
        <taxon>Hansschlegelia</taxon>
    </lineage>
</organism>
<dbReference type="PANTHER" id="PTHR20961">
    <property type="entry name" value="GLYCOSYLTRANSFERASE"/>
    <property type="match status" value="1"/>
</dbReference>
<accession>A0A4Q0MF62</accession>
<keyword evidence="2 5" id="KW-0808">Transferase</keyword>
<comment type="caution">
    <text evidence="5">The sequence shown here is derived from an EMBL/GenBank/DDBJ whole genome shotgun (WGS) entry which is preliminary data.</text>
</comment>
<proteinExistence type="predicted"/>
<evidence type="ECO:0000256" key="1">
    <source>
        <dbReference type="ARBA" id="ARBA00022676"/>
    </source>
</evidence>
<evidence type="ECO:0000256" key="3">
    <source>
        <dbReference type="ARBA" id="ARBA00023180"/>
    </source>
</evidence>
<evidence type="ECO:0000313" key="5">
    <source>
        <dbReference type="EMBL" id="RXF72131.1"/>
    </source>
</evidence>
<dbReference type="GO" id="GO:0016757">
    <property type="term" value="F:glycosyltransferase activity"/>
    <property type="evidence" value="ECO:0007669"/>
    <property type="project" value="UniProtKB-KW"/>
</dbReference>
<dbReference type="InterPro" id="IPR049625">
    <property type="entry name" value="Glyco_transf_61_cat"/>
</dbReference>
<keyword evidence="1" id="KW-0328">Glycosyltransferase</keyword>
<feature type="domain" description="Glycosyltransferase 61 catalytic" evidence="4">
    <location>
        <begin position="115"/>
        <end position="285"/>
    </location>
</feature>
<evidence type="ECO:0000259" key="4">
    <source>
        <dbReference type="Pfam" id="PF04577"/>
    </source>
</evidence>
<keyword evidence="3" id="KW-0325">Glycoprotein</keyword>
<protein>
    <submittedName>
        <fullName evidence="5">Glycosyltransferase family 61 protein</fullName>
    </submittedName>
</protein>
<evidence type="ECO:0000256" key="2">
    <source>
        <dbReference type="ARBA" id="ARBA00022679"/>
    </source>
</evidence>
<dbReference type="AlphaFoldDB" id="A0A4Q0MF62"/>
<dbReference type="Pfam" id="PF04577">
    <property type="entry name" value="Glyco_transf_61"/>
    <property type="match status" value="1"/>
</dbReference>
<dbReference type="Proteomes" id="UP000289708">
    <property type="component" value="Unassembled WGS sequence"/>
</dbReference>
<dbReference type="EMBL" id="RYFI01000014">
    <property type="protein sequence ID" value="RXF72131.1"/>
    <property type="molecule type" value="Genomic_DNA"/>
</dbReference>